<proteinExistence type="predicted"/>
<keyword evidence="10" id="KW-0067">ATP-binding</keyword>
<dbReference type="EC" id="2.7.13.3" evidence="3"/>
<dbReference type="PANTHER" id="PTHR43047">
    <property type="entry name" value="TWO-COMPONENT HISTIDINE PROTEIN KINASE"/>
    <property type="match status" value="1"/>
</dbReference>
<dbReference type="InterPro" id="IPR036890">
    <property type="entry name" value="HATPase_C_sf"/>
</dbReference>
<evidence type="ECO:0000256" key="7">
    <source>
        <dbReference type="ARBA" id="ARBA00023012"/>
    </source>
</evidence>
<dbReference type="RefSeq" id="WP_252662957.1">
    <property type="nucleotide sequence ID" value="NZ_CP098611.1"/>
</dbReference>
<accession>A0ABY5AS06</accession>
<protein>
    <recommendedName>
        <fullName evidence="3">histidine kinase</fullName>
        <ecNumber evidence="3">2.7.13.3</ecNumber>
    </recommendedName>
</protein>
<dbReference type="InterPro" id="IPR004358">
    <property type="entry name" value="Sig_transdc_His_kin-like_C"/>
</dbReference>
<dbReference type="InterPro" id="IPR003661">
    <property type="entry name" value="HisK_dim/P_dom"/>
</dbReference>
<evidence type="ECO:0000259" key="8">
    <source>
        <dbReference type="PROSITE" id="PS50109"/>
    </source>
</evidence>
<comment type="catalytic activity">
    <reaction evidence="1">
        <text>ATP + protein L-histidine = ADP + protein N-phospho-L-histidine.</text>
        <dbReference type="EC" id="2.7.13.3"/>
    </reaction>
</comment>
<dbReference type="Pfam" id="PF02518">
    <property type="entry name" value="HATPase_c"/>
    <property type="match status" value="1"/>
</dbReference>
<evidence type="ECO:0000256" key="4">
    <source>
        <dbReference type="ARBA" id="ARBA00022553"/>
    </source>
</evidence>
<gene>
    <name evidence="10" type="ORF">NEA10_19255</name>
</gene>
<dbReference type="Gene3D" id="3.30.565.10">
    <property type="entry name" value="Histidine kinase-like ATPase, C-terminal domain"/>
    <property type="match status" value="1"/>
</dbReference>
<dbReference type="CDD" id="cd16922">
    <property type="entry name" value="HATPase_EvgS-ArcB-TorS-like"/>
    <property type="match status" value="1"/>
</dbReference>
<organism evidence="10 11">
    <name type="scientific">Phormidium yuhuli AB48</name>
    <dbReference type="NCBI Taxonomy" id="2940671"/>
    <lineage>
        <taxon>Bacteria</taxon>
        <taxon>Bacillati</taxon>
        <taxon>Cyanobacteriota</taxon>
        <taxon>Cyanophyceae</taxon>
        <taxon>Oscillatoriophycideae</taxon>
        <taxon>Oscillatoriales</taxon>
        <taxon>Oscillatoriaceae</taxon>
        <taxon>Phormidium</taxon>
        <taxon>Phormidium yuhuli</taxon>
    </lineage>
</organism>
<keyword evidence="4" id="KW-0597">Phosphoprotein</keyword>
<dbReference type="CDD" id="cd00082">
    <property type="entry name" value="HisKA"/>
    <property type="match status" value="1"/>
</dbReference>
<dbReference type="PROSITE" id="PS50885">
    <property type="entry name" value="HAMP"/>
    <property type="match status" value="1"/>
</dbReference>
<dbReference type="Pfam" id="PF00512">
    <property type="entry name" value="HisKA"/>
    <property type="match status" value="1"/>
</dbReference>
<dbReference type="PROSITE" id="PS50109">
    <property type="entry name" value="HIS_KIN"/>
    <property type="match status" value="1"/>
</dbReference>
<feature type="domain" description="Histidine kinase" evidence="8">
    <location>
        <begin position="425"/>
        <end position="656"/>
    </location>
</feature>
<evidence type="ECO:0000313" key="11">
    <source>
        <dbReference type="Proteomes" id="UP001056708"/>
    </source>
</evidence>
<dbReference type="Gene3D" id="6.10.340.10">
    <property type="match status" value="1"/>
</dbReference>
<evidence type="ECO:0000256" key="6">
    <source>
        <dbReference type="ARBA" id="ARBA00022777"/>
    </source>
</evidence>
<dbReference type="PANTHER" id="PTHR43047:SF64">
    <property type="entry name" value="HISTIDINE KINASE CONTAINING CHEY-HOMOLOGOUS RECEIVER DOMAIN AND PAS DOMAIN-RELATED"/>
    <property type="match status" value="1"/>
</dbReference>
<dbReference type="GO" id="GO:0005524">
    <property type="term" value="F:ATP binding"/>
    <property type="evidence" value="ECO:0007669"/>
    <property type="project" value="UniProtKB-KW"/>
</dbReference>
<evidence type="ECO:0000313" key="10">
    <source>
        <dbReference type="EMBL" id="USR90933.1"/>
    </source>
</evidence>
<evidence type="ECO:0000256" key="1">
    <source>
        <dbReference type="ARBA" id="ARBA00000085"/>
    </source>
</evidence>
<dbReference type="PRINTS" id="PR00344">
    <property type="entry name" value="BCTRLSENSOR"/>
</dbReference>
<evidence type="ECO:0000256" key="2">
    <source>
        <dbReference type="ARBA" id="ARBA00004370"/>
    </source>
</evidence>
<reference evidence="10" key="1">
    <citation type="submission" date="2022-06" db="EMBL/GenBank/DDBJ databases">
        <title>Genome sequence of Phormidium yuhuli AB48 isolated from an industrial photobioreactor environment.</title>
        <authorList>
            <person name="Qiu Y."/>
            <person name="Noonan A.J.C."/>
            <person name="Dofher K."/>
            <person name="Koch M."/>
            <person name="Kieft B."/>
            <person name="Lin X."/>
            <person name="Ziels R.M."/>
            <person name="Hallam S.J."/>
        </authorList>
    </citation>
    <scope>NUCLEOTIDE SEQUENCE</scope>
    <source>
        <strain evidence="10">AB48</strain>
    </source>
</reference>
<evidence type="ECO:0000256" key="5">
    <source>
        <dbReference type="ARBA" id="ARBA00022679"/>
    </source>
</evidence>
<dbReference type="InterPro" id="IPR003660">
    <property type="entry name" value="HAMP_dom"/>
</dbReference>
<dbReference type="InterPro" id="IPR036097">
    <property type="entry name" value="HisK_dim/P_sf"/>
</dbReference>
<sequence>MALRALRNVKFPKFLPAPMFGPTSFRRILLSRILLLSVPVLVIGQYVTFRKARSSLLETARQNLSESAVRKGNRIGDQADALKTQLRLASETAALESGSSPRVQEFLDSFREQLPATVQCLQVTNVDTQVAIAQTCDRDIFTPAPEGWWRGSESGLDRRVFVSTDIIEGRSSLTDSDSPRYRQTEITYSAPIYPEEAAEPNYIITLRATLEKPDEPISRPGSLTGSTVVIDESGIILEHPIDILIGSSIESQRNAERLEILIGSALVGNQDFIHLTSFTSPTQELLSGYTAIDAPVSSLDGNGRQRRWVVLAITPLDNALAGLEPIRQVMFNLVLGLLAANLIATLYLAQDLARPVEKLGEYARNIECNTASEPMPAKFFIQEFNQLSKALNRAIERLKTWAQELEEAWNESKNANRLKSEFLATISHELRTPLNGIIGSLRLVRDGFCDDEAEEQEFLQRADDAAVHLLGIINDILDISKIEAGTLSVAIEPVDLMQLIHEALELNQATVRDKGLTLSAQVEGNEPIWVRADAAKLKQVLLNAIGNAVKFTESGGIRIEVRVVRVPADEYGAHYGGKRVRVDIIDTGIGVDPADFDKLFKPFVMVDGSKTRRFGGTGLGLAISRNLMEMMNGSIRLDSAGVGSGTTVTLELPIAQKNVSLEKTSTLAEADSDLET</sequence>
<dbReference type="Proteomes" id="UP001056708">
    <property type="component" value="Chromosome"/>
</dbReference>
<keyword evidence="5" id="KW-0808">Transferase</keyword>
<dbReference type="SMART" id="SM00388">
    <property type="entry name" value="HisKA"/>
    <property type="match status" value="1"/>
</dbReference>
<keyword evidence="6" id="KW-0418">Kinase</keyword>
<comment type="subcellular location">
    <subcellularLocation>
        <location evidence="2">Membrane</location>
    </subcellularLocation>
</comment>
<dbReference type="InterPro" id="IPR005467">
    <property type="entry name" value="His_kinase_dom"/>
</dbReference>
<dbReference type="SUPFAM" id="SSF47384">
    <property type="entry name" value="Homodimeric domain of signal transducing histidine kinase"/>
    <property type="match status" value="1"/>
</dbReference>
<dbReference type="EMBL" id="CP098611">
    <property type="protein sequence ID" value="USR90933.1"/>
    <property type="molecule type" value="Genomic_DNA"/>
</dbReference>
<keyword evidence="10" id="KW-0547">Nucleotide-binding</keyword>
<feature type="domain" description="HAMP" evidence="9">
    <location>
        <begin position="350"/>
        <end position="403"/>
    </location>
</feature>
<evidence type="ECO:0000256" key="3">
    <source>
        <dbReference type="ARBA" id="ARBA00012438"/>
    </source>
</evidence>
<dbReference type="SMART" id="SM00387">
    <property type="entry name" value="HATPase_c"/>
    <property type="match status" value="1"/>
</dbReference>
<keyword evidence="7" id="KW-0902">Two-component regulatory system</keyword>
<name>A0ABY5AS06_9CYAN</name>
<dbReference type="InterPro" id="IPR003594">
    <property type="entry name" value="HATPase_dom"/>
</dbReference>
<keyword evidence="11" id="KW-1185">Reference proteome</keyword>
<dbReference type="Gene3D" id="1.10.287.130">
    <property type="match status" value="1"/>
</dbReference>
<dbReference type="SUPFAM" id="SSF55874">
    <property type="entry name" value="ATPase domain of HSP90 chaperone/DNA topoisomerase II/histidine kinase"/>
    <property type="match status" value="1"/>
</dbReference>
<evidence type="ECO:0000259" key="9">
    <source>
        <dbReference type="PROSITE" id="PS50885"/>
    </source>
</evidence>